<dbReference type="AlphaFoldDB" id="A0A9E4K9I4"/>
<sequence>MQQITPLNPNHDDQFERNGTIYQYDSDIRTWFKPGARPADSDLNARIDEVEEDVVRFKEEHTELLNEMIDNWLTGQNIDSDARIIIHEYAKTRINSLDSDIKELVEDWIEGRNLDSELVHKEINEIAKNSVRKFAEDDMPSTASAGDIWHDTDEDIVYVYTISDNGNTIWRRT</sequence>
<evidence type="ECO:0000313" key="3">
    <source>
        <dbReference type="Proteomes" id="UP000886667"/>
    </source>
</evidence>
<dbReference type="EMBL" id="JAEPCM010000016">
    <property type="protein sequence ID" value="MCG7944882.1"/>
    <property type="molecule type" value="Genomic_DNA"/>
</dbReference>
<evidence type="ECO:0000313" key="2">
    <source>
        <dbReference type="EMBL" id="MCG7944882.1"/>
    </source>
</evidence>
<protein>
    <submittedName>
        <fullName evidence="2">Uncharacterized protein</fullName>
    </submittedName>
</protein>
<name>A0A9E4K9I4_9GAMM</name>
<proteinExistence type="predicted"/>
<dbReference type="Proteomes" id="UP000886667">
    <property type="component" value="Unassembled WGS sequence"/>
</dbReference>
<gene>
    <name evidence="2" type="ORF">JAZ07_00895</name>
</gene>
<comment type="caution">
    <text evidence="2">The sequence shown here is derived from an EMBL/GenBank/DDBJ whole genome shotgun (WGS) entry which is preliminary data.</text>
</comment>
<feature type="coiled-coil region" evidence="1">
    <location>
        <begin position="40"/>
        <end position="67"/>
    </location>
</feature>
<accession>A0A9E4K9I4</accession>
<keyword evidence="1" id="KW-0175">Coiled coil</keyword>
<evidence type="ECO:0000256" key="1">
    <source>
        <dbReference type="SAM" id="Coils"/>
    </source>
</evidence>
<reference evidence="2" key="1">
    <citation type="journal article" date="2021" name="Proc. Natl. Acad. Sci. U.S.A.">
        <title>Global biogeography of chemosynthetic symbionts reveals both localized and globally distributed symbiont groups. .</title>
        <authorList>
            <person name="Osvatic J.T."/>
            <person name="Wilkins L.G.E."/>
            <person name="Leibrecht L."/>
            <person name="Leray M."/>
            <person name="Zauner S."/>
            <person name="Polzin J."/>
            <person name="Camacho Y."/>
            <person name="Gros O."/>
            <person name="van Gils J.A."/>
            <person name="Eisen J.A."/>
            <person name="Petersen J.M."/>
            <person name="Yuen B."/>
        </authorList>
    </citation>
    <scope>NUCLEOTIDE SEQUENCE</scope>
    <source>
        <strain evidence="2">MAGclacostrist064TRANS</strain>
    </source>
</reference>
<organism evidence="2 3">
    <name type="scientific">Candidatus Thiodiazotropha taylori</name>
    <dbReference type="NCBI Taxonomy" id="2792791"/>
    <lineage>
        <taxon>Bacteria</taxon>
        <taxon>Pseudomonadati</taxon>
        <taxon>Pseudomonadota</taxon>
        <taxon>Gammaproteobacteria</taxon>
        <taxon>Chromatiales</taxon>
        <taxon>Sedimenticolaceae</taxon>
        <taxon>Candidatus Thiodiazotropha</taxon>
    </lineage>
</organism>